<dbReference type="OrthoDB" id="2910287at2759"/>
<evidence type="ECO:0000313" key="2">
    <source>
        <dbReference type="Proteomes" id="UP000799291"/>
    </source>
</evidence>
<organism evidence="1 2">
    <name type="scientific">Lentithecium fluviatile CBS 122367</name>
    <dbReference type="NCBI Taxonomy" id="1168545"/>
    <lineage>
        <taxon>Eukaryota</taxon>
        <taxon>Fungi</taxon>
        <taxon>Dikarya</taxon>
        <taxon>Ascomycota</taxon>
        <taxon>Pezizomycotina</taxon>
        <taxon>Dothideomycetes</taxon>
        <taxon>Pleosporomycetidae</taxon>
        <taxon>Pleosporales</taxon>
        <taxon>Massarineae</taxon>
        <taxon>Lentitheciaceae</taxon>
        <taxon>Lentithecium</taxon>
    </lineage>
</organism>
<gene>
    <name evidence="1" type="ORF">K458DRAFT_389650</name>
</gene>
<evidence type="ECO:0000313" key="1">
    <source>
        <dbReference type="EMBL" id="KAF2683722.1"/>
    </source>
</evidence>
<keyword evidence="2" id="KW-1185">Reference proteome</keyword>
<protein>
    <submittedName>
        <fullName evidence="1">Uncharacterized protein</fullName>
    </submittedName>
</protein>
<dbReference type="AlphaFoldDB" id="A0A6G1IZP8"/>
<name>A0A6G1IZP8_9PLEO</name>
<reference evidence="1" key="1">
    <citation type="journal article" date="2020" name="Stud. Mycol.">
        <title>101 Dothideomycetes genomes: a test case for predicting lifestyles and emergence of pathogens.</title>
        <authorList>
            <person name="Haridas S."/>
            <person name="Albert R."/>
            <person name="Binder M."/>
            <person name="Bloem J."/>
            <person name="Labutti K."/>
            <person name="Salamov A."/>
            <person name="Andreopoulos B."/>
            <person name="Baker S."/>
            <person name="Barry K."/>
            <person name="Bills G."/>
            <person name="Bluhm B."/>
            <person name="Cannon C."/>
            <person name="Castanera R."/>
            <person name="Culley D."/>
            <person name="Daum C."/>
            <person name="Ezra D."/>
            <person name="Gonzalez J."/>
            <person name="Henrissat B."/>
            <person name="Kuo A."/>
            <person name="Liang C."/>
            <person name="Lipzen A."/>
            <person name="Lutzoni F."/>
            <person name="Magnuson J."/>
            <person name="Mondo S."/>
            <person name="Nolan M."/>
            <person name="Ohm R."/>
            <person name="Pangilinan J."/>
            <person name="Park H.-J."/>
            <person name="Ramirez L."/>
            <person name="Alfaro M."/>
            <person name="Sun H."/>
            <person name="Tritt A."/>
            <person name="Yoshinaga Y."/>
            <person name="Zwiers L.-H."/>
            <person name="Turgeon B."/>
            <person name="Goodwin S."/>
            <person name="Spatafora J."/>
            <person name="Crous P."/>
            <person name="Grigoriev I."/>
        </authorList>
    </citation>
    <scope>NUCLEOTIDE SEQUENCE</scope>
    <source>
        <strain evidence="1">CBS 122367</strain>
    </source>
</reference>
<sequence>MSRILIDPNARNAESRGMKTTQCDVHTNLDPITSVNRTFIDSSHQVSVNPNLQAATIKATAISLFALFALATALPAPQDPAPPKAAAKTTHFYICTEPSFKGACTNRKVKLGECYGVGEAWNDKISSLGPDNGTSCAAFP</sequence>
<proteinExistence type="predicted"/>
<dbReference type="EMBL" id="MU005583">
    <property type="protein sequence ID" value="KAF2683722.1"/>
    <property type="molecule type" value="Genomic_DNA"/>
</dbReference>
<dbReference type="Proteomes" id="UP000799291">
    <property type="component" value="Unassembled WGS sequence"/>
</dbReference>
<accession>A0A6G1IZP8</accession>